<evidence type="ECO:0000313" key="2">
    <source>
        <dbReference type="Proteomes" id="UP000190657"/>
    </source>
</evidence>
<dbReference type="EMBL" id="FUWW01000026">
    <property type="protein sequence ID" value="SJZ81108.1"/>
    <property type="molecule type" value="Genomic_DNA"/>
</dbReference>
<accession>A0A1T4NQR1</accession>
<gene>
    <name evidence="1" type="ORF">SAMN02745114_01666</name>
</gene>
<keyword evidence="2" id="KW-1185">Reference proteome</keyword>
<dbReference type="AlphaFoldDB" id="A0A1T4NQR1"/>
<name>A0A1T4NQR1_9FIRM</name>
<organism evidence="1 2">
    <name type="scientific">Eubacterium coprostanoligenes</name>
    <dbReference type="NCBI Taxonomy" id="290054"/>
    <lineage>
        <taxon>Bacteria</taxon>
        <taxon>Bacillati</taxon>
        <taxon>Bacillota</taxon>
        <taxon>Clostridia</taxon>
        <taxon>Eubacteriales</taxon>
        <taxon>Eubacteriaceae</taxon>
        <taxon>Eubacterium</taxon>
    </lineage>
</organism>
<protein>
    <submittedName>
        <fullName evidence="1">Uncharacterized protein</fullName>
    </submittedName>
</protein>
<proteinExistence type="predicted"/>
<sequence>MKLTQAQTDCLTMLKLIGATVDTANTAMNFLMEEEQQNQMTDWLIERYEQKIPTTEQDILKMTVMLTCEEKTIENHETLN</sequence>
<dbReference type="RefSeq" id="WP_078769091.1">
    <property type="nucleotide sequence ID" value="NZ_FUWW01000026.1"/>
</dbReference>
<dbReference type="Proteomes" id="UP000190657">
    <property type="component" value="Unassembled WGS sequence"/>
</dbReference>
<reference evidence="1 2" key="1">
    <citation type="submission" date="2017-02" db="EMBL/GenBank/DDBJ databases">
        <authorList>
            <person name="Peterson S.W."/>
        </authorList>
    </citation>
    <scope>NUCLEOTIDE SEQUENCE [LARGE SCALE GENOMIC DNA]</scope>
    <source>
        <strain evidence="1 2">ATCC 51222</strain>
    </source>
</reference>
<evidence type="ECO:0000313" key="1">
    <source>
        <dbReference type="EMBL" id="SJZ81108.1"/>
    </source>
</evidence>